<dbReference type="OrthoDB" id="9957837at2"/>
<gene>
    <name evidence="1" type="ORF">D3877_16055</name>
</gene>
<protein>
    <submittedName>
        <fullName evidence="1">Uncharacterized protein</fullName>
    </submittedName>
</protein>
<keyword evidence="2" id="KW-1185">Reference proteome</keyword>
<evidence type="ECO:0000313" key="1">
    <source>
        <dbReference type="EMBL" id="RJF82417.1"/>
    </source>
</evidence>
<proteinExistence type="predicted"/>
<dbReference type="Proteomes" id="UP000283458">
    <property type="component" value="Unassembled WGS sequence"/>
</dbReference>
<sequence>MPKPQYSARVHAQAVLSRSQILCLLTADMDGDIYPEATDTPEWLLAEMEIRGLIGLGHAPGVWRLTRDGLDAREALLE</sequence>
<comment type="caution">
    <text evidence="1">The sequence shown here is derived from an EMBL/GenBank/DDBJ whole genome shotgun (WGS) entry which is preliminary data.</text>
</comment>
<name>A0A418VZ21_9PROT</name>
<evidence type="ECO:0000313" key="2">
    <source>
        <dbReference type="Proteomes" id="UP000283458"/>
    </source>
</evidence>
<dbReference type="AlphaFoldDB" id="A0A418VZ21"/>
<dbReference type="EMBL" id="QYUL01000002">
    <property type="protein sequence ID" value="RJF82417.1"/>
    <property type="molecule type" value="Genomic_DNA"/>
</dbReference>
<accession>A0A418VZ21</accession>
<organism evidence="1 2">
    <name type="scientific">Azospirillum cavernae</name>
    <dbReference type="NCBI Taxonomy" id="2320860"/>
    <lineage>
        <taxon>Bacteria</taxon>
        <taxon>Pseudomonadati</taxon>
        <taxon>Pseudomonadota</taxon>
        <taxon>Alphaproteobacteria</taxon>
        <taxon>Rhodospirillales</taxon>
        <taxon>Azospirillaceae</taxon>
        <taxon>Azospirillum</taxon>
    </lineage>
</organism>
<reference evidence="1 2" key="1">
    <citation type="submission" date="2018-09" db="EMBL/GenBank/DDBJ databases">
        <authorList>
            <person name="Zhu H."/>
        </authorList>
    </citation>
    <scope>NUCLEOTIDE SEQUENCE [LARGE SCALE GENOMIC DNA]</scope>
    <source>
        <strain evidence="1 2">K2W22B-5</strain>
    </source>
</reference>